<evidence type="ECO:0000313" key="4">
    <source>
        <dbReference type="Proteomes" id="UP000694392"/>
    </source>
</evidence>
<feature type="region of interest" description="Disordered" evidence="1">
    <location>
        <begin position="715"/>
        <end position="798"/>
    </location>
</feature>
<dbReference type="OMA" id="PHLAMTE"/>
<feature type="region of interest" description="Disordered" evidence="1">
    <location>
        <begin position="1154"/>
        <end position="1289"/>
    </location>
</feature>
<name>A0A8D0GER1_SPHPU</name>
<dbReference type="Proteomes" id="UP000694392">
    <property type="component" value="Unplaced"/>
</dbReference>
<feature type="region of interest" description="Disordered" evidence="1">
    <location>
        <begin position="288"/>
        <end position="412"/>
    </location>
</feature>
<dbReference type="GO" id="GO:0001837">
    <property type="term" value="P:epithelial to mesenchymal transition"/>
    <property type="evidence" value="ECO:0007669"/>
    <property type="project" value="TreeGrafter"/>
</dbReference>
<dbReference type="GO" id="GO:0005813">
    <property type="term" value="C:centrosome"/>
    <property type="evidence" value="ECO:0007669"/>
    <property type="project" value="TreeGrafter"/>
</dbReference>
<feature type="compositionally biased region" description="Low complexity" evidence="1">
    <location>
        <begin position="728"/>
        <end position="738"/>
    </location>
</feature>
<evidence type="ECO:0000313" key="3">
    <source>
        <dbReference type="Ensembl" id="ENSSPUP00000005027.1"/>
    </source>
</evidence>
<dbReference type="GeneTree" id="ENSGT00940000154254"/>
<dbReference type="InterPro" id="IPR052655">
    <property type="entry name" value="AKNA_Centrosome-Trans_reg"/>
</dbReference>
<proteinExistence type="predicted"/>
<feature type="region of interest" description="Disordered" evidence="1">
    <location>
        <begin position="571"/>
        <end position="592"/>
    </location>
</feature>
<feature type="compositionally biased region" description="Acidic residues" evidence="1">
    <location>
        <begin position="789"/>
        <end position="798"/>
    </location>
</feature>
<feature type="region of interest" description="Disordered" evidence="1">
    <location>
        <begin position="1"/>
        <end position="52"/>
    </location>
</feature>
<feature type="compositionally biased region" description="Polar residues" evidence="1">
    <location>
        <begin position="1068"/>
        <end position="1077"/>
    </location>
</feature>
<keyword evidence="4" id="KW-1185">Reference proteome</keyword>
<feature type="compositionally biased region" description="Polar residues" evidence="1">
    <location>
        <begin position="891"/>
        <end position="901"/>
    </location>
</feature>
<feature type="region of interest" description="Disordered" evidence="1">
    <location>
        <begin position="208"/>
        <end position="276"/>
    </location>
</feature>
<dbReference type="GO" id="GO:0021849">
    <property type="term" value="P:neuroblast division in subventricular zone"/>
    <property type="evidence" value="ECO:0007669"/>
    <property type="project" value="TreeGrafter"/>
</dbReference>
<feature type="region of interest" description="Disordered" evidence="1">
    <location>
        <begin position="431"/>
        <end position="454"/>
    </location>
</feature>
<accession>A0A8D0GER1</accession>
<feature type="compositionally biased region" description="Basic and acidic residues" evidence="1">
    <location>
        <begin position="226"/>
        <end position="240"/>
    </location>
</feature>
<evidence type="ECO:0000259" key="2">
    <source>
        <dbReference type="Pfam" id="PF12443"/>
    </source>
</evidence>
<sequence length="1324" mass="144350">MASLPRDGSGRWQHWQEEEEDKEEEFEKHMDENGVIGMEENGSVGSPKQWEGSLARCPTAWAFMEGVKHSKTLASDQAEGERSFDFSDLQEFELGEPRGDRNSTRSPPLDDGEELEHDGTQEDTSSPDSWSPQRDQQLDMTEDEQDQGSMAGRERQRGSWEAGSEGDGYPELSYEGQCGSEYSTSPEALRDAQALYEYDRSFIFTSEAGEELSEHSIISPSPPRVPQERSHRPGHRRDTFDSLSQLGESQDFPAETELSSPSGGHPESPLVNSTSQNLLHYLSVEDLQNTPSIDTETFPEYSYAESVDDPSRNISTVTPAGRARASQLCPAQATGPSERPAREFRAARTPPALRWVGSQQPDRARKLKKTMSPLLPSKFKRQSRSLSPRGKKGELSGSPKPSHSRPALNYGRGQLNYPLPYLSKVEPRVKFPKDDQGYRPPRGRTLPMKTRGSASPVIFKSPAEIVREVLLSSGEGSPQKCPTPTIAMVPEEFKSPKQATELVQQLQEDYHKLLTKYAEAENTIDRLRLGARVSLYADPPKPGHSVHIGTVSHGSKVITFSIPQVRKAEPLASSSSTLAPKEGSPSVSGEQVVSSLTHSGLAGLSGEDRIVSSTLLVRGDSLTQTLAAQAGKCQTQVESFEELLQSGGLTPQEQLKAFARLKKAQDALEKAYLQAREEHHQGPGGTFGGFDPHRVVEGEIFCLGMRLEELKDGIDHAAQSRSSRRSSSEPASSPHSVPTQVSKAHILSPTPSVQAPIPAVRTPYPEAPIPKDSRSHMQVDAEVSSASSEAEEGGEELPEPLRHRQLQVEQGFDHLLSHYNSFKSLPESLSLERLHLEGDNSSHEEDTPDAKDAGMERPHRKLALKEETTHVTSQLQPSEMKLSALPPGESPKQTRQSSRLPSVQAEESLPRSLSTKAKSPAVMPKPSFEEQRGQLSRQSSMASMAESTISEHPPHKPFHQAKASQPEDQRIVSPETDSGFVGSEASRVSPLTRTPERHPSHTGPPGMLGRPVRTPSAAVPRAVSLKKEPAPMDFVGMQASPRHTPTRGSALRGSLSQGTPSQSSSPPRWTNSVTSEMGQDADTTHTDSEVEGHSGASTYDRYPTKTRCPPTSSFLTSSPLVRAHHGVLDSRVKRDQAIRALQDEVSRLRQSLDESLLPSHSYPADPSSSPQATRTRRQSGGSARFPRSTAPIGKASEQNPDEFGESVPVANPARRVRSTSLPRDRPGLDLTSESGDSPPKPRNGRPKAALSSGQKPQRQSDMVTFRGAYTGKPYRLSTPGSPASRDDTGSDFCLNCQGTRTPSGKCAAIGLYSRESLAAALVLV</sequence>
<feature type="compositionally biased region" description="Polar residues" evidence="1">
    <location>
        <begin position="122"/>
        <end position="139"/>
    </location>
</feature>
<feature type="compositionally biased region" description="Polar residues" evidence="1">
    <location>
        <begin position="933"/>
        <end position="950"/>
    </location>
</feature>
<feature type="region of interest" description="Disordered" evidence="1">
    <location>
        <begin position="836"/>
        <end position="855"/>
    </location>
</feature>
<feature type="compositionally biased region" description="Basic and acidic residues" evidence="1">
    <location>
        <begin position="769"/>
        <end position="779"/>
    </location>
</feature>
<feature type="compositionally biased region" description="Polar residues" evidence="1">
    <location>
        <begin position="1251"/>
        <end position="1262"/>
    </location>
</feature>
<feature type="domain" description="AKNA" evidence="2">
    <location>
        <begin position="658"/>
        <end position="735"/>
    </location>
</feature>
<reference evidence="3" key="1">
    <citation type="submission" date="2025-08" db="UniProtKB">
        <authorList>
            <consortium name="Ensembl"/>
        </authorList>
    </citation>
    <scope>IDENTIFICATION</scope>
</reference>
<feature type="compositionally biased region" description="Basic and acidic residues" evidence="1">
    <location>
        <begin position="1082"/>
        <end position="1092"/>
    </location>
</feature>
<feature type="compositionally biased region" description="Low complexity" evidence="1">
    <location>
        <begin position="1053"/>
        <end position="1067"/>
    </location>
</feature>
<dbReference type="InterPro" id="IPR022150">
    <property type="entry name" value="AKNA_dom"/>
</dbReference>
<evidence type="ECO:0000256" key="1">
    <source>
        <dbReference type="SAM" id="MobiDB-lite"/>
    </source>
</evidence>
<dbReference type="GO" id="GO:0060234">
    <property type="term" value="P:neuroblast delamination"/>
    <property type="evidence" value="ECO:0007669"/>
    <property type="project" value="TreeGrafter"/>
</dbReference>
<feature type="region of interest" description="Disordered" evidence="1">
    <location>
        <begin position="71"/>
        <end position="185"/>
    </location>
</feature>
<dbReference type="PANTHER" id="PTHR21510:SF15">
    <property type="entry name" value="MICROTUBULE ORGANIZATION PROTEIN AKNA"/>
    <property type="match status" value="1"/>
</dbReference>
<dbReference type="Pfam" id="PF12443">
    <property type="entry name" value="AKNA"/>
    <property type="match status" value="1"/>
</dbReference>
<feature type="region of interest" description="Disordered" evidence="1">
    <location>
        <begin position="866"/>
        <end position="1105"/>
    </location>
</feature>
<reference evidence="3" key="2">
    <citation type="submission" date="2025-09" db="UniProtKB">
        <authorList>
            <consortium name="Ensembl"/>
        </authorList>
    </citation>
    <scope>IDENTIFICATION</scope>
</reference>
<organism evidence="3 4">
    <name type="scientific">Sphenodon punctatus</name>
    <name type="common">Tuatara</name>
    <name type="synonym">Hatteria punctata</name>
    <dbReference type="NCBI Taxonomy" id="8508"/>
    <lineage>
        <taxon>Eukaryota</taxon>
        <taxon>Metazoa</taxon>
        <taxon>Chordata</taxon>
        <taxon>Craniata</taxon>
        <taxon>Vertebrata</taxon>
        <taxon>Euteleostomi</taxon>
        <taxon>Lepidosauria</taxon>
        <taxon>Sphenodontia</taxon>
        <taxon>Sphenodontidae</taxon>
        <taxon>Sphenodon</taxon>
    </lineage>
</organism>
<protein>
    <recommendedName>
        <fullName evidence="2">AKNA domain-containing protein</fullName>
    </recommendedName>
</protein>
<feature type="compositionally biased region" description="Polar residues" evidence="1">
    <location>
        <begin position="1166"/>
        <end position="1181"/>
    </location>
</feature>
<dbReference type="PANTHER" id="PTHR21510">
    <property type="entry name" value="AKNA DOMAIN-CONTAINING PROTEIN"/>
    <property type="match status" value="1"/>
</dbReference>
<dbReference type="Ensembl" id="ENSSPUT00000005342.1">
    <property type="protein sequence ID" value="ENSSPUP00000005027.1"/>
    <property type="gene ID" value="ENSSPUG00000003885.1"/>
</dbReference>